<dbReference type="InterPro" id="IPR006426">
    <property type="entry name" value="Asn_synth_AEB"/>
</dbReference>
<evidence type="ECO:0000256" key="10">
    <source>
        <dbReference type="PIRSR" id="PIRSR001589-3"/>
    </source>
</evidence>
<dbReference type="InterPro" id="IPR051786">
    <property type="entry name" value="ASN_synthetase/amidase"/>
</dbReference>
<evidence type="ECO:0000256" key="6">
    <source>
        <dbReference type="ARBA" id="ARBA00022888"/>
    </source>
</evidence>
<evidence type="ECO:0000256" key="8">
    <source>
        <dbReference type="ARBA" id="ARBA00048741"/>
    </source>
</evidence>
<keyword evidence="4 9" id="KW-0547">Nucleotide-binding</keyword>
<dbReference type="SUPFAM" id="SSF52402">
    <property type="entry name" value="Adenine nucleotide alpha hydrolases-like"/>
    <property type="match status" value="1"/>
</dbReference>
<dbReference type="NCBIfam" id="TIGR01536">
    <property type="entry name" value="asn_synth_AEB"/>
    <property type="match status" value="1"/>
</dbReference>
<dbReference type="InterPro" id="IPR029055">
    <property type="entry name" value="Ntn_hydrolases_N"/>
</dbReference>
<gene>
    <name evidence="12" type="ORF">GA0070610_2032</name>
</gene>
<proteinExistence type="inferred from homology"/>
<evidence type="ECO:0000256" key="5">
    <source>
        <dbReference type="ARBA" id="ARBA00022840"/>
    </source>
</evidence>
<comment type="catalytic activity">
    <reaction evidence="8">
        <text>L-aspartate + L-glutamine + ATP + H2O = L-asparagine + L-glutamate + AMP + diphosphate + H(+)</text>
        <dbReference type="Rhea" id="RHEA:12228"/>
        <dbReference type="ChEBI" id="CHEBI:15377"/>
        <dbReference type="ChEBI" id="CHEBI:15378"/>
        <dbReference type="ChEBI" id="CHEBI:29985"/>
        <dbReference type="ChEBI" id="CHEBI:29991"/>
        <dbReference type="ChEBI" id="CHEBI:30616"/>
        <dbReference type="ChEBI" id="CHEBI:33019"/>
        <dbReference type="ChEBI" id="CHEBI:58048"/>
        <dbReference type="ChEBI" id="CHEBI:58359"/>
        <dbReference type="ChEBI" id="CHEBI:456215"/>
        <dbReference type="EC" id="6.3.5.4"/>
    </reaction>
</comment>
<protein>
    <recommendedName>
        <fullName evidence="3">asparagine synthase (glutamine-hydrolyzing)</fullName>
        <ecNumber evidence="3">6.3.5.4</ecNumber>
    </recommendedName>
</protein>
<dbReference type="GO" id="GO:0005524">
    <property type="term" value="F:ATP binding"/>
    <property type="evidence" value="ECO:0007669"/>
    <property type="project" value="UniProtKB-KW"/>
</dbReference>
<evidence type="ECO:0000256" key="3">
    <source>
        <dbReference type="ARBA" id="ARBA00012737"/>
    </source>
</evidence>
<comment type="similarity">
    <text evidence="2">Belongs to the asparagine synthetase family.</text>
</comment>
<dbReference type="PANTHER" id="PTHR43284">
    <property type="entry name" value="ASPARAGINE SYNTHETASE (GLUTAMINE-HYDROLYZING)"/>
    <property type="match status" value="1"/>
</dbReference>
<evidence type="ECO:0000256" key="9">
    <source>
        <dbReference type="PIRSR" id="PIRSR001589-2"/>
    </source>
</evidence>
<dbReference type="PANTHER" id="PTHR43284:SF1">
    <property type="entry name" value="ASPARAGINE SYNTHETASE"/>
    <property type="match status" value="1"/>
</dbReference>
<dbReference type="Pfam" id="PF13537">
    <property type="entry name" value="GATase_7"/>
    <property type="match status" value="1"/>
</dbReference>
<reference evidence="12 13" key="1">
    <citation type="submission" date="2016-06" db="EMBL/GenBank/DDBJ databases">
        <authorList>
            <person name="Kjaerup R.B."/>
            <person name="Dalgaard T.S."/>
            <person name="Juul-Madsen H.R."/>
        </authorList>
    </citation>
    <scope>NUCLEOTIDE SEQUENCE [LARGE SCALE GENOMIC DNA]</scope>
    <source>
        <strain evidence="12 13">DSM 43913</strain>
    </source>
</reference>
<evidence type="ECO:0000256" key="4">
    <source>
        <dbReference type="ARBA" id="ARBA00022741"/>
    </source>
</evidence>
<dbReference type="RefSeq" id="WP_088999768.1">
    <property type="nucleotide sequence ID" value="NZ_JBFAAC010000014.1"/>
</dbReference>
<dbReference type="EC" id="6.3.5.4" evidence="3"/>
<dbReference type="SUPFAM" id="SSF56235">
    <property type="entry name" value="N-terminal nucleophile aminohydrolases (Ntn hydrolases)"/>
    <property type="match status" value="1"/>
</dbReference>
<feature type="binding site" evidence="9">
    <location>
        <position position="104"/>
    </location>
    <ligand>
        <name>L-glutamine</name>
        <dbReference type="ChEBI" id="CHEBI:58359"/>
    </ligand>
</feature>
<dbReference type="GeneID" id="95801850"/>
<evidence type="ECO:0000313" key="12">
    <source>
        <dbReference type="EMBL" id="SCG15789.1"/>
    </source>
</evidence>
<evidence type="ECO:0000259" key="11">
    <source>
        <dbReference type="PROSITE" id="PS51278"/>
    </source>
</evidence>
<evidence type="ECO:0000256" key="1">
    <source>
        <dbReference type="ARBA" id="ARBA00005187"/>
    </source>
</evidence>
<dbReference type="PIRSF" id="PIRSF001589">
    <property type="entry name" value="Asn_synthetase_glu-h"/>
    <property type="match status" value="1"/>
</dbReference>
<keyword evidence="7" id="KW-0315">Glutamine amidotransferase</keyword>
<dbReference type="InterPro" id="IPR033738">
    <property type="entry name" value="AsnB_N"/>
</dbReference>
<keyword evidence="6" id="KW-0028">Amino-acid biosynthesis</keyword>
<feature type="binding site" evidence="9">
    <location>
        <begin position="380"/>
        <end position="381"/>
    </location>
    <ligand>
        <name>ATP</name>
        <dbReference type="ChEBI" id="CHEBI:30616"/>
    </ligand>
</feature>
<sequence length="612" mass="67172">MSGITGWVDFDRHPTGEPTVTDAMIAALVDGGGGADRWAAGPALFGAVRPGPHGGPTASGAAGGGIHSVSEAGTPLATVVFAGTLHNGAELRAELGHGFTGPDDAETVLRAYLRWGEGCVDRLNGMYAFAVWDVREQELLLVRDRMGVEPLYYFDLPSGVLFGSLPKAVFAHPRVPRRVDADGFREIVSVVKTPGHAIVAGLRELPPGHLLRLRRDGRSQRCYWRVPAHQHPDDLPTTIRTVRELLDDIVERQLRADTEVCSLLSGGLDSSTISVLAARTRAAQGRAAFRTYSVDFVGYAEHFQASHMRTTPDAPFVAEVVRHARTTHEAIVLDSAELMDPGLRGAVLRAMDLPTGMGDLSASLYLLFGAVRQRQAVVLSGESADELFGGYSWYHDPAAVAADTFPWLPRTPPEQGSGGGVFDPAFFAWLDVPGYQKRRYREALDEVPTLPGEPDQDRRMRELTYLNLTRFSPMMLDRKDRMSRAAGLEVRLPFCDHRLIEYVVNVPWAMKSFDGFEKSLLRAAVEDVLPPGVRQRRKSHFPRTQDPAYLAALRAEFAALTARPEEPVVRLLNADTVRRMVAADAPADSRATMEGLIELNHWLTSYDITLDV</sequence>
<dbReference type="GO" id="GO:0005829">
    <property type="term" value="C:cytosol"/>
    <property type="evidence" value="ECO:0007669"/>
    <property type="project" value="TreeGrafter"/>
</dbReference>
<comment type="pathway">
    <text evidence="1">Amino-acid biosynthesis; L-asparagine biosynthesis; L-asparagine from L-aspartate (L-Gln route): step 1/1.</text>
</comment>
<dbReference type="InterPro" id="IPR001962">
    <property type="entry name" value="Asn_synthase"/>
</dbReference>
<feature type="binding site" evidence="9">
    <location>
        <position position="263"/>
    </location>
    <ligand>
        <name>ATP</name>
        <dbReference type="ChEBI" id="CHEBI:30616"/>
    </ligand>
</feature>
<dbReference type="Gene3D" id="3.40.50.620">
    <property type="entry name" value="HUPs"/>
    <property type="match status" value="1"/>
</dbReference>
<feature type="binding site" evidence="9">
    <location>
        <position position="294"/>
    </location>
    <ligand>
        <name>ATP</name>
        <dbReference type="ChEBI" id="CHEBI:30616"/>
    </ligand>
</feature>
<dbReference type="Gene3D" id="3.60.20.10">
    <property type="entry name" value="Glutamine Phosphoribosylpyrophosphate, subunit 1, domain 1"/>
    <property type="match status" value="1"/>
</dbReference>
<feature type="site" description="Important for beta-aspartyl-AMP intermediate formation" evidence="10">
    <location>
        <position position="382"/>
    </location>
</feature>
<accession>A0A1C5G7E8</accession>
<dbReference type="CDD" id="cd01991">
    <property type="entry name" value="Asn_synthase_B_C"/>
    <property type="match status" value="1"/>
</dbReference>
<dbReference type="InterPro" id="IPR014729">
    <property type="entry name" value="Rossmann-like_a/b/a_fold"/>
</dbReference>
<dbReference type="EMBL" id="LT607733">
    <property type="protein sequence ID" value="SCG15789.1"/>
    <property type="molecule type" value="Genomic_DNA"/>
</dbReference>
<evidence type="ECO:0000256" key="2">
    <source>
        <dbReference type="ARBA" id="ARBA00005752"/>
    </source>
</evidence>
<keyword evidence="5 9" id="KW-0067">ATP-binding</keyword>
<evidence type="ECO:0000313" key="13">
    <source>
        <dbReference type="Proteomes" id="UP000198251"/>
    </source>
</evidence>
<dbReference type="Pfam" id="PF00733">
    <property type="entry name" value="Asn_synthase"/>
    <property type="match status" value="1"/>
</dbReference>
<dbReference type="GO" id="GO:0006529">
    <property type="term" value="P:asparagine biosynthetic process"/>
    <property type="evidence" value="ECO:0007669"/>
    <property type="project" value="UniProtKB-KW"/>
</dbReference>
<dbReference type="Proteomes" id="UP000198251">
    <property type="component" value="Chromosome I"/>
</dbReference>
<keyword evidence="13" id="KW-1185">Reference proteome</keyword>
<name>A0A1C5G7E8_MICEH</name>
<dbReference type="GO" id="GO:0004066">
    <property type="term" value="F:asparagine synthase (glutamine-hydrolyzing) activity"/>
    <property type="evidence" value="ECO:0007669"/>
    <property type="project" value="UniProtKB-EC"/>
</dbReference>
<evidence type="ECO:0000256" key="7">
    <source>
        <dbReference type="ARBA" id="ARBA00022962"/>
    </source>
</evidence>
<organism evidence="12 13">
    <name type="scientific">Micromonospora echinofusca</name>
    <dbReference type="NCBI Taxonomy" id="47858"/>
    <lineage>
        <taxon>Bacteria</taxon>
        <taxon>Bacillati</taxon>
        <taxon>Actinomycetota</taxon>
        <taxon>Actinomycetes</taxon>
        <taxon>Micromonosporales</taxon>
        <taxon>Micromonosporaceae</taxon>
        <taxon>Micromonospora</taxon>
    </lineage>
</organism>
<dbReference type="CDD" id="cd00712">
    <property type="entry name" value="AsnB"/>
    <property type="match status" value="1"/>
</dbReference>
<keyword evidence="6" id="KW-0061">Asparagine biosynthesis</keyword>
<dbReference type="PROSITE" id="PS51278">
    <property type="entry name" value="GATASE_TYPE_2"/>
    <property type="match status" value="1"/>
</dbReference>
<feature type="domain" description="Glutamine amidotransferase type-2" evidence="11">
    <location>
        <begin position="2"/>
        <end position="216"/>
    </location>
</feature>
<dbReference type="AlphaFoldDB" id="A0A1C5G7E8"/>
<dbReference type="InterPro" id="IPR017932">
    <property type="entry name" value="GATase_2_dom"/>
</dbReference>